<feature type="domain" description="SGNH hydrolase-type esterase" evidence="1">
    <location>
        <begin position="4"/>
        <end position="275"/>
    </location>
</feature>
<dbReference type="InterPro" id="IPR013830">
    <property type="entry name" value="SGNH_hydro"/>
</dbReference>
<reference evidence="3" key="1">
    <citation type="journal article" date="2019" name="Int. J. Syst. Evol. Microbiol.">
        <title>The Global Catalogue of Microorganisms (GCM) 10K type strain sequencing project: providing services to taxonomists for standard genome sequencing and annotation.</title>
        <authorList>
            <consortium name="The Broad Institute Genomics Platform"/>
            <consortium name="The Broad Institute Genome Sequencing Center for Infectious Disease"/>
            <person name="Wu L."/>
            <person name="Ma J."/>
        </authorList>
    </citation>
    <scope>NUCLEOTIDE SEQUENCE [LARGE SCALE GENOMIC DNA]</scope>
    <source>
        <strain evidence="3">JCM 17695</strain>
    </source>
</reference>
<dbReference type="EMBL" id="JBHTEY010000004">
    <property type="protein sequence ID" value="MFC7615274.1"/>
    <property type="molecule type" value="Genomic_DNA"/>
</dbReference>
<dbReference type="Proteomes" id="UP001596512">
    <property type="component" value="Unassembled WGS sequence"/>
</dbReference>
<dbReference type="InterPro" id="IPR036514">
    <property type="entry name" value="SGNH_hydro_sf"/>
</dbReference>
<evidence type="ECO:0000313" key="3">
    <source>
        <dbReference type="Proteomes" id="UP001596512"/>
    </source>
</evidence>
<organism evidence="2 3">
    <name type="scientific">Actinokineospora soli</name>
    <dbReference type="NCBI Taxonomy" id="1048753"/>
    <lineage>
        <taxon>Bacteria</taxon>
        <taxon>Bacillati</taxon>
        <taxon>Actinomycetota</taxon>
        <taxon>Actinomycetes</taxon>
        <taxon>Pseudonocardiales</taxon>
        <taxon>Pseudonocardiaceae</taxon>
        <taxon>Actinokineospora</taxon>
    </lineage>
</organism>
<dbReference type="SUPFAM" id="SSF52266">
    <property type="entry name" value="SGNH hydrolase"/>
    <property type="match status" value="1"/>
</dbReference>
<evidence type="ECO:0000313" key="2">
    <source>
        <dbReference type="EMBL" id="MFC7615274.1"/>
    </source>
</evidence>
<proteinExistence type="predicted"/>
<gene>
    <name evidence="2" type="ORF">ACFQV2_18935</name>
</gene>
<protein>
    <submittedName>
        <fullName evidence="2">GDSL-type esterase/lipase family protein</fullName>
    </submittedName>
</protein>
<keyword evidence="3" id="KW-1185">Reference proteome</keyword>
<accession>A0ABW2TPH9</accession>
<dbReference type="Gene3D" id="3.40.50.1110">
    <property type="entry name" value="SGNH hydrolase"/>
    <property type="match status" value="1"/>
</dbReference>
<evidence type="ECO:0000259" key="1">
    <source>
        <dbReference type="Pfam" id="PF13472"/>
    </source>
</evidence>
<sequence>MLVALGDSTIAGESAGDYAPGTDGRGGNWCHRSANAAIHHTGLRAVDETVNLACSGANSTQVGLGDAHQYGEPSQTRRLATLARDRRVVAIQVAVGANDDPRFSAVLDACVQAWLDPGRPGCAQTFTDEWPRRVDAMVPKVVAVLTDIHTVMRDAGYARTDYTLVLQSYAAPVAPGMRPELRNLNGCPFRPEDLDWVRDRAVPQITDGVRRAAAQGGARFLDLSRAGVGREACSHLDPTQEWFSRLAVRWDDLRDEDRAGHALQESFHPNAAGHAQVGRCFGEFIGTDHPAAACLPGAGGDLHPAPTAGP</sequence>
<comment type="caution">
    <text evidence="2">The sequence shown here is derived from an EMBL/GenBank/DDBJ whole genome shotgun (WGS) entry which is preliminary data.</text>
</comment>
<dbReference type="Pfam" id="PF13472">
    <property type="entry name" value="Lipase_GDSL_2"/>
    <property type="match status" value="1"/>
</dbReference>
<name>A0ABW2TPH9_9PSEU</name>